<feature type="region of interest" description="Disordered" evidence="14">
    <location>
        <begin position="1"/>
        <end position="60"/>
    </location>
</feature>
<sequence length="391" mass="42845">MHRTNRSSRPWKRRGGPGCRKLPLPPKRPPLQANKQPATLRAALPNRPPPPPAFSGQRSPWQRRGLGMRLLWPLSQLYRGLQAWHARRQRPIHAGVPVIVVGNVIAGGAGKTPVTQAVVTYLQQHGWQPGIVSRGYGRRTTDCRQALPDSPAHEVGDEPALLARTTGAPVFVARQRIEAVQALRAHYPATNIIVSDDGLQHLALARDIELCVFNEDGIGNGWLLPAGPLREPWPRPVTATLYAGQPPQPMGSAPAFALQRRLAPTAYNGLGEHIDLLTLAQQPVEAVAAIARPGAFFAMLQAQGIPLATTQSLPDHADFAHFSRQCGHDTPLLCTEKDARKLWCQHPQAWAVPLQLQLPTDFWDLLARELAKLQPTNSPPEHVNATTISPF</sequence>
<evidence type="ECO:0000256" key="11">
    <source>
        <dbReference type="ARBA" id="ARBA00023098"/>
    </source>
</evidence>
<keyword evidence="16" id="KW-1185">Reference proteome</keyword>
<dbReference type="PANTHER" id="PTHR42724">
    <property type="entry name" value="TETRAACYLDISACCHARIDE 4'-KINASE"/>
    <property type="match status" value="1"/>
</dbReference>
<organism evidence="15 16">
    <name type="scientific">Comamonas denitrificans</name>
    <dbReference type="NCBI Taxonomy" id="117506"/>
    <lineage>
        <taxon>Bacteria</taxon>
        <taxon>Pseudomonadati</taxon>
        <taxon>Pseudomonadota</taxon>
        <taxon>Betaproteobacteria</taxon>
        <taxon>Burkholderiales</taxon>
        <taxon>Comamonadaceae</taxon>
        <taxon>Comamonas</taxon>
    </lineage>
</organism>
<accession>A0A939H230</accession>
<comment type="pathway">
    <text evidence="2 13">Glycolipid biosynthesis; lipid IV(A) biosynthesis; lipid IV(A) from (3R)-3-hydroxytetradecanoyl-[acyl-carrier-protein] and UDP-N-acetyl-alpha-D-glucosamine: step 6/6.</text>
</comment>
<evidence type="ECO:0000313" key="16">
    <source>
        <dbReference type="Proteomes" id="UP000664731"/>
    </source>
</evidence>
<comment type="caution">
    <text evidence="15">The sequence shown here is derived from an EMBL/GenBank/DDBJ whole genome shotgun (WGS) entry which is preliminary data.</text>
</comment>
<dbReference type="InterPro" id="IPR003758">
    <property type="entry name" value="LpxK"/>
</dbReference>
<feature type="binding site" evidence="13">
    <location>
        <begin position="105"/>
        <end position="112"/>
    </location>
    <ligand>
        <name>ATP</name>
        <dbReference type="ChEBI" id="CHEBI:30616"/>
    </ligand>
</feature>
<dbReference type="InterPro" id="IPR027417">
    <property type="entry name" value="P-loop_NTPase"/>
</dbReference>
<evidence type="ECO:0000256" key="5">
    <source>
        <dbReference type="ARBA" id="ARBA00022516"/>
    </source>
</evidence>
<keyword evidence="6 13" id="KW-0441">Lipid A biosynthesis</keyword>
<reference evidence="15" key="1">
    <citation type="submission" date="2021-03" db="EMBL/GenBank/DDBJ databases">
        <title>Comamonas denitrificans.</title>
        <authorList>
            <person name="Finster K."/>
        </authorList>
    </citation>
    <scope>NUCLEOTIDE SEQUENCE</scope>
    <source>
        <strain evidence="15">MM2021_4</strain>
    </source>
</reference>
<keyword evidence="8 13" id="KW-0547">Nucleotide-binding</keyword>
<dbReference type="GO" id="GO:0005524">
    <property type="term" value="F:ATP binding"/>
    <property type="evidence" value="ECO:0007669"/>
    <property type="project" value="UniProtKB-UniRule"/>
</dbReference>
<dbReference type="Proteomes" id="UP000664731">
    <property type="component" value="Unassembled WGS sequence"/>
</dbReference>
<dbReference type="NCBIfam" id="TIGR00682">
    <property type="entry name" value="lpxK"/>
    <property type="match status" value="1"/>
</dbReference>
<evidence type="ECO:0000256" key="4">
    <source>
        <dbReference type="ARBA" id="ARBA00016436"/>
    </source>
</evidence>
<name>A0A939H230_9BURK</name>
<dbReference type="AlphaFoldDB" id="A0A939H230"/>
<keyword evidence="9 13" id="KW-0418">Kinase</keyword>
<dbReference type="Pfam" id="PF02606">
    <property type="entry name" value="LpxK"/>
    <property type="match status" value="1"/>
</dbReference>
<gene>
    <name evidence="13" type="primary">lpxK</name>
    <name evidence="15" type="ORF">J1777_11610</name>
</gene>
<dbReference type="GO" id="GO:0009029">
    <property type="term" value="F:lipid-A 4'-kinase activity"/>
    <property type="evidence" value="ECO:0007669"/>
    <property type="project" value="UniProtKB-UniRule"/>
</dbReference>
<protein>
    <recommendedName>
        <fullName evidence="4 13">Tetraacyldisaccharide 4'-kinase</fullName>
        <ecNumber evidence="3 13">2.7.1.130</ecNumber>
    </recommendedName>
    <alternativeName>
        <fullName evidence="12 13">Lipid A 4'-kinase</fullName>
    </alternativeName>
</protein>
<evidence type="ECO:0000256" key="13">
    <source>
        <dbReference type="HAMAP-Rule" id="MF_00409"/>
    </source>
</evidence>
<evidence type="ECO:0000256" key="9">
    <source>
        <dbReference type="ARBA" id="ARBA00022777"/>
    </source>
</evidence>
<dbReference type="SUPFAM" id="SSF52540">
    <property type="entry name" value="P-loop containing nucleoside triphosphate hydrolases"/>
    <property type="match status" value="1"/>
</dbReference>
<dbReference type="PANTHER" id="PTHR42724:SF1">
    <property type="entry name" value="TETRAACYLDISACCHARIDE 4'-KINASE, MITOCHONDRIAL-RELATED"/>
    <property type="match status" value="1"/>
</dbReference>
<evidence type="ECO:0000256" key="10">
    <source>
        <dbReference type="ARBA" id="ARBA00022840"/>
    </source>
</evidence>
<keyword evidence="11 13" id="KW-0443">Lipid metabolism</keyword>
<dbReference type="GO" id="GO:0005886">
    <property type="term" value="C:plasma membrane"/>
    <property type="evidence" value="ECO:0007669"/>
    <property type="project" value="TreeGrafter"/>
</dbReference>
<evidence type="ECO:0000313" key="15">
    <source>
        <dbReference type="EMBL" id="MBO1250463.1"/>
    </source>
</evidence>
<comment type="catalytic activity">
    <reaction evidence="13">
        <text>a lipid A disaccharide + ATP = a lipid IVA + ADP + H(+)</text>
        <dbReference type="Rhea" id="RHEA:67840"/>
        <dbReference type="ChEBI" id="CHEBI:15378"/>
        <dbReference type="ChEBI" id="CHEBI:30616"/>
        <dbReference type="ChEBI" id="CHEBI:176343"/>
        <dbReference type="ChEBI" id="CHEBI:176425"/>
        <dbReference type="ChEBI" id="CHEBI:456216"/>
        <dbReference type="EC" id="2.7.1.130"/>
    </reaction>
</comment>
<evidence type="ECO:0000256" key="3">
    <source>
        <dbReference type="ARBA" id="ARBA00012071"/>
    </source>
</evidence>
<feature type="compositionally biased region" description="Basic residues" evidence="14">
    <location>
        <begin position="1"/>
        <end position="15"/>
    </location>
</feature>
<dbReference type="GO" id="GO:0009244">
    <property type="term" value="P:lipopolysaccharide core region biosynthetic process"/>
    <property type="evidence" value="ECO:0007669"/>
    <property type="project" value="TreeGrafter"/>
</dbReference>
<dbReference type="EC" id="2.7.1.130" evidence="3 13"/>
<keyword evidence="5 13" id="KW-0444">Lipid biosynthesis</keyword>
<evidence type="ECO:0000256" key="6">
    <source>
        <dbReference type="ARBA" id="ARBA00022556"/>
    </source>
</evidence>
<dbReference type="EMBL" id="JAFNME010000028">
    <property type="protein sequence ID" value="MBO1250463.1"/>
    <property type="molecule type" value="Genomic_DNA"/>
</dbReference>
<evidence type="ECO:0000256" key="8">
    <source>
        <dbReference type="ARBA" id="ARBA00022741"/>
    </source>
</evidence>
<keyword evidence="10 13" id="KW-0067">ATP-binding</keyword>
<evidence type="ECO:0000256" key="2">
    <source>
        <dbReference type="ARBA" id="ARBA00004870"/>
    </source>
</evidence>
<evidence type="ECO:0000256" key="12">
    <source>
        <dbReference type="ARBA" id="ARBA00029757"/>
    </source>
</evidence>
<keyword evidence="7 13" id="KW-0808">Transferase</keyword>
<dbReference type="GO" id="GO:0009245">
    <property type="term" value="P:lipid A biosynthetic process"/>
    <property type="evidence" value="ECO:0007669"/>
    <property type="project" value="UniProtKB-UniRule"/>
</dbReference>
<evidence type="ECO:0000256" key="14">
    <source>
        <dbReference type="SAM" id="MobiDB-lite"/>
    </source>
</evidence>
<comment type="similarity">
    <text evidence="13">Belongs to the LpxK family.</text>
</comment>
<dbReference type="HAMAP" id="MF_00409">
    <property type="entry name" value="LpxK"/>
    <property type="match status" value="1"/>
</dbReference>
<evidence type="ECO:0000256" key="1">
    <source>
        <dbReference type="ARBA" id="ARBA00002274"/>
    </source>
</evidence>
<proteinExistence type="inferred from homology"/>
<comment type="function">
    <text evidence="1 13">Transfers the gamma-phosphate of ATP to the 4'-position of a tetraacyldisaccharide 1-phosphate intermediate (termed DS-1-P) to form tetraacyldisaccharide 1,4'-bis-phosphate (lipid IVA).</text>
</comment>
<evidence type="ECO:0000256" key="7">
    <source>
        <dbReference type="ARBA" id="ARBA00022679"/>
    </source>
</evidence>